<evidence type="ECO:0000256" key="2">
    <source>
        <dbReference type="ARBA" id="ARBA00004922"/>
    </source>
</evidence>
<dbReference type="PANTHER" id="PTHR11742:SF103">
    <property type="entry name" value="ENDOPLASMIC RETICULUM MANNOSIDASE MNL2-RELATED"/>
    <property type="match status" value="1"/>
</dbReference>
<dbReference type="OrthoDB" id="8118055at2759"/>
<reference key="1">
    <citation type="submission" date="2007-01" db="EMBL/GenBank/DDBJ databases">
        <title>The Genome Sequence of Puccinia graminis f. sp. tritici Strain CRL 75-36-700-3.</title>
        <authorList>
            <consortium name="The Broad Institute Genome Sequencing Platform"/>
            <person name="Birren B."/>
            <person name="Lander E."/>
            <person name="Galagan J."/>
            <person name="Nusbaum C."/>
            <person name="Devon K."/>
            <person name="Cuomo C."/>
            <person name="Jaffe D."/>
            <person name="Butler J."/>
            <person name="Alvarez P."/>
            <person name="Gnerre S."/>
            <person name="Grabherr M."/>
            <person name="Mauceli E."/>
            <person name="Brockman W."/>
            <person name="Young S."/>
            <person name="LaButti K."/>
            <person name="Sykes S."/>
            <person name="DeCaprio D."/>
            <person name="Crawford M."/>
            <person name="Koehrsen M."/>
            <person name="Engels R."/>
            <person name="Montgomery P."/>
            <person name="Pearson M."/>
            <person name="Howarth C."/>
            <person name="Larson L."/>
            <person name="White J."/>
            <person name="Zeng Q."/>
            <person name="Kodira C."/>
            <person name="Yandava C."/>
            <person name="Alvarado L."/>
            <person name="O'Leary S."/>
            <person name="Szabo L."/>
            <person name="Dean R."/>
            <person name="Schein J."/>
        </authorList>
    </citation>
    <scope>NUCLEOTIDE SEQUENCE</scope>
    <source>
        <strain>CRL 75-36-700-3</strain>
    </source>
</reference>
<dbReference type="AlphaFoldDB" id="E3KLQ5"/>
<sequence length="141" mass="16342">MATSSLQRSVFYMWRITGDRQWQDRGWRMFTSWMEACATTFGFADLEQVNHWPPQLSDKQESFVLAETTEAHPFRIETPEKPFKSFWTGPDPDLDGLYDPPGMNRGERGFGTFLQQWSRVDLGKISETDLQAFKKVMGVHG</sequence>
<comment type="cofactor">
    <cofactor evidence="1">
        <name>Ca(2+)</name>
        <dbReference type="ChEBI" id="CHEBI:29108"/>
    </cofactor>
</comment>
<dbReference type="HOGENOM" id="CLU_1826254_0_0_1"/>
<dbReference type="EMBL" id="DS178294">
    <property type="protein sequence ID" value="EFP85254.2"/>
    <property type="molecule type" value="Genomic_DNA"/>
</dbReference>
<comment type="similarity">
    <text evidence="3">Belongs to the glycosyl hydrolase 47 family.</text>
</comment>
<dbReference type="InterPro" id="IPR036026">
    <property type="entry name" value="Seven-hairpin_glycosidases"/>
</dbReference>
<dbReference type="Gene3D" id="1.50.10.10">
    <property type="match status" value="1"/>
</dbReference>
<dbReference type="InterPro" id="IPR050749">
    <property type="entry name" value="Glycosyl_Hydrolase_47"/>
</dbReference>
<dbReference type="PANTHER" id="PTHR11742">
    <property type="entry name" value="MANNOSYL-OLIGOSACCHARIDE ALPHA-1,2-MANNOSIDASE-RELATED"/>
    <property type="match status" value="1"/>
</dbReference>
<keyword evidence="4" id="KW-0378">Hydrolase</keyword>
<keyword evidence="7" id="KW-1185">Reference proteome</keyword>
<dbReference type="GO" id="GO:0005975">
    <property type="term" value="P:carbohydrate metabolic process"/>
    <property type="evidence" value="ECO:0007669"/>
    <property type="project" value="InterPro"/>
</dbReference>
<evidence type="ECO:0000313" key="7">
    <source>
        <dbReference type="Proteomes" id="UP000008783"/>
    </source>
</evidence>
<dbReference type="GO" id="GO:0036503">
    <property type="term" value="P:ERAD pathway"/>
    <property type="evidence" value="ECO:0007669"/>
    <property type="project" value="UniProtKB-ARBA"/>
</dbReference>
<dbReference type="KEGG" id="pgr:PGTG_11423"/>
<reference evidence="7" key="2">
    <citation type="journal article" date="2011" name="Proc. Natl. Acad. Sci. U.S.A.">
        <title>Obligate biotrophy features unraveled by the genomic analysis of rust fungi.</title>
        <authorList>
            <person name="Duplessis S."/>
            <person name="Cuomo C.A."/>
            <person name="Lin Y.-C."/>
            <person name="Aerts A."/>
            <person name="Tisserant E."/>
            <person name="Veneault-Fourrey C."/>
            <person name="Joly D.L."/>
            <person name="Hacquard S."/>
            <person name="Amselem J."/>
            <person name="Cantarel B.L."/>
            <person name="Chiu R."/>
            <person name="Coutinho P.M."/>
            <person name="Feau N."/>
            <person name="Field M."/>
            <person name="Frey P."/>
            <person name="Gelhaye E."/>
            <person name="Goldberg J."/>
            <person name="Grabherr M.G."/>
            <person name="Kodira C.D."/>
            <person name="Kohler A."/>
            <person name="Kuees U."/>
            <person name="Lindquist E.A."/>
            <person name="Lucas S.M."/>
            <person name="Mago R."/>
            <person name="Mauceli E."/>
            <person name="Morin E."/>
            <person name="Murat C."/>
            <person name="Pangilinan J.L."/>
            <person name="Park R."/>
            <person name="Pearson M."/>
            <person name="Quesneville H."/>
            <person name="Rouhier N."/>
            <person name="Sakthikumar S."/>
            <person name="Salamov A.A."/>
            <person name="Schmutz J."/>
            <person name="Selles B."/>
            <person name="Shapiro H."/>
            <person name="Tanguay P."/>
            <person name="Tuskan G.A."/>
            <person name="Henrissat B."/>
            <person name="Van de Peer Y."/>
            <person name="Rouze P."/>
            <person name="Ellis J.G."/>
            <person name="Dodds P.N."/>
            <person name="Schein J.E."/>
            <person name="Zhong S."/>
            <person name="Hamelin R.C."/>
            <person name="Grigoriev I.V."/>
            <person name="Szabo L.J."/>
            <person name="Martin F."/>
        </authorList>
    </citation>
    <scope>NUCLEOTIDE SEQUENCE [LARGE SCALE GENOMIC DNA]</scope>
    <source>
        <strain evidence="7">CRL 75-36-700-3 / race SCCL</strain>
    </source>
</reference>
<evidence type="ECO:0000313" key="6">
    <source>
        <dbReference type="EMBL" id="EFP85254.2"/>
    </source>
</evidence>
<proteinExistence type="inferred from homology"/>
<dbReference type="InterPro" id="IPR012341">
    <property type="entry name" value="6hp_glycosidase-like_sf"/>
</dbReference>
<dbReference type="GO" id="GO:0004571">
    <property type="term" value="F:mannosyl-oligosaccharide 1,2-alpha-mannosidase activity"/>
    <property type="evidence" value="ECO:0007669"/>
    <property type="project" value="InterPro"/>
</dbReference>
<keyword evidence="5" id="KW-1015">Disulfide bond</keyword>
<dbReference type="VEuPathDB" id="FungiDB:PGTG_11423"/>
<dbReference type="RefSeq" id="XP_003329673.2">
    <property type="nucleotide sequence ID" value="XM_003329625.2"/>
</dbReference>
<dbReference type="InParanoid" id="E3KLQ5"/>
<dbReference type="InterPro" id="IPR001382">
    <property type="entry name" value="Glyco_hydro_47"/>
</dbReference>
<dbReference type="GeneID" id="10527243"/>
<evidence type="ECO:0000256" key="1">
    <source>
        <dbReference type="ARBA" id="ARBA00001913"/>
    </source>
</evidence>
<dbReference type="SUPFAM" id="SSF48225">
    <property type="entry name" value="Seven-hairpin glycosidases"/>
    <property type="match status" value="1"/>
</dbReference>
<accession>E3KLQ5</accession>
<dbReference type="GO" id="GO:0005509">
    <property type="term" value="F:calcium ion binding"/>
    <property type="evidence" value="ECO:0007669"/>
    <property type="project" value="InterPro"/>
</dbReference>
<evidence type="ECO:0000256" key="5">
    <source>
        <dbReference type="ARBA" id="ARBA00023157"/>
    </source>
</evidence>
<dbReference type="Proteomes" id="UP000008783">
    <property type="component" value="Unassembled WGS sequence"/>
</dbReference>
<dbReference type="GO" id="GO:0016020">
    <property type="term" value="C:membrane"/>
    <property type="evidence" value="ECO:0007669"/>
    <property type="project" value="InterPro"/>
</dbReference>
<protein>
    <submittedName>
        <fullName evidence="6">Uncharacterized protein</fullName>
    </submittedName>
</protein>
<gene>
    <name evidence="6" type="ORF">PGTG_11423</name>
</gene>
<dbReference type="Pfam" id="PF01532">
    <property type="entry name" value="Glyco_hydro_47"/>
    <property type="match status" value="1"/>
</dbReference>
<evidence type="ECO:0000256" key="3">
    <source>
        <dbReference type="ARBA" id="ARBA00007658"/>
    </source>
</evidence>
<comment type="pathway">
    <text evidence="2">Protein modification; protein glycosylation.</text>
</comment>
<name>E3KLQ5_PUCGT</name>
<organism evidence="6 7">
    <name type="scientific">Puccinia graminis f. sp. tritici (strain CRL 75-36-700-3 / race SCCL)</name>
    <name type="common">Black stem rust fungus</name>
    <dbReference type="NCBI Taxonomy" id="418459"/>
    <lineage>
        <taxon>Eukaryota</taxon>
        <taxon>Fungi</taxon>
        <taxon>Dikarya</taxon>
        <taxon>Basidiomycota</taxon>
        <taxon>Pucciniomycotina</taxon>
        <taxon>Pucciniomycetes</taxon>
        <taxon>Pucciniales</taxon>
        <taxon>Pucciniaceae</taxon>
        <taxon>Puccinia</taxon>
    </lineage>
</organism>
<evidence type="ECO:0000256" key="4">
    <source>
        <dbReference type="ARBA" id="ARBA00022801"/>
    </source>
</evidence>